<dbReference type="Proteomes" id="UP000001213">
    <property type="component" value="Chromosome"/>
</dbReference>
<accession>D5UXY9</accession>
<dbReference type="HOGENOM" id="CLU_104590_0_1_11"/>
<reference evidence="2" key="1">
    <citation type="submission" date="2010-03" db="EMBL/GenBank/DDBJ databases">
        <title>The complete chromosome of Tsukamurella paurometabola DSM 20162.</title>
        <authorList>
            <consortium name="US DOE Joint Genome Institute (JGI-PGF)"/>
            <person name="Lucas S."/>
            <person name="Copeland A."/>
            <person name="Lapidus A."/>
            <person name="Glavina del Rio T."/>
            <person name="Dalin E."/>
            <person name="Tice H."/>
            <person name="Bruce D."/>
            <person name="Goodwin L."/>
            <person name="Pitluck S."/>
            <person name="Kyrpides N."/>
            <person name="Mavromatis K."/>
            <person name="Ivanova N."/>
            <person name="Mikhailova N."/>
            <person name="Munk A.C."/>
            <person name="Brettin T."/>
            <person name="Detter J.C."/>
            <person name="Tapia R."/>
            <person name="Han C."/>
            <person name="Larimer F."/>
            <person name="Land M."/>
            <person name="Hauser L."/>
            <person name="Markowitz V."/>
            <person name="Cheng J.-F."/>
            <person name="Hugenholtz P."/>
            <person name="Woyke T."/>
            <person name="Wu D."/>
            <person name="Jando M."/>
            <person name="Brambilla E."/>
            <person name="Klenk H.-P."/>
            <person name="Eisen J.A."/>
        </authorList>
    </citation>
    <scope>NUCLEOTIDE SEQUENCE [LARGE SCALE GENOMIC DNA]</scope>
    <source>
        <strain evidence="2">ATCC 8368 / DSM 20162 / CCUG 35730 / CIP 100753 / JCM 10117 / KCTC 9821 / NBRC 16120 / NCIMB 702349 / NCTC 13040</strain>
    </source>
</reference>
<organism evidence="1 2">
    <name type="scientific">Tsukamurella paurometabola (strain ATCC 8368 / DSM 20162 / CCUG 35730 / CIP 100753 / JCM 10117 / KCTC 9821 / NBRC 16120 / NCIMB 702349 / NCTC 13040)</name>
    <name type="common">Corynebacterium paurometabolum</name>
    <dbReference type="NCBI Taxonomy" id="521096"/>
    <lineage>
        <taxon>Bacteria</taxon>
        <taxon>Bacillati</taxon>
        <taxon>Actinomycetota</taxon>
        <taxon>Actinomycetes</taxon>
        <taxon>Mycobacteriales</taxon>
        <taxon>Tsukamurellaceae</taxon>
        <taxon>Tsukamurella</taxon>
    </lineage>
</organism>
<dbReference type="RefSeq" id="WP_013128222.1">
    <property type="nucleotide sequence ID" value="NC_014158.1"/>
</dbReference>
<dbReference type="KEGG" id="tpr:Tpau_3648"/>
<protein>
    <recommendedName>
        <fullName evidence="3">DUF2505 domain-containing protein</fullName>
    </recommendedName>
</protein>
<name>D5UXY9_TSUPD</name>
<evidence type="ECO:0000313" key="1">
    <source>
        <dbReference type="EMBL" id="ADG80226.1"/>
    </source>
</evidence>
<proteinExistence type="predicted"/>
<evidence type="ECO:0000313" key="2">
    <source>
        <dbReference type="Proteomes" id="UP000001213"/>
    </source>
</evidence>
<dbReference type="AlphaFoldDB" id="D5UXY9"/>
<dbReference type="eggNOG" id="ENOG502ZS39">
    <property type="taxonomic scope" value="Bacteria"/>
</dbReference>
<sequence>MARRLSYSARFPFPAEVFYNAYSSKEYWDEKMTDFRNLTPLSEISEFDVDDVDDEGITVVQKQNLPHEYLPPIAQGVVKKDMIITRQEFYGAWDGEHSLGDYKASIPAGPGSLKGECDLFNTETGCTMRYTTVVKVFVPFVGTKLEQLILINLVDLFRAEAEYLKYWVDKNN</sequence>
<dbReference type="STRING" id="521096.Tpau_3648"/>
<dbReference type="Pfam" id="PF10698">
    <property type="entry name" value="DUF2505"/>
    <property type="match status" value="1"/>
</dbReference>
<gene>
    <name evidence="1" type="ordered locus">Tpau_3648</name>
</gene>
<dbReference type="EMBL" id="CP001966">
    <property type="protein sequence ID" value="ADG80226.1"/>
    <property type="molecule type" value="Genomic_DNA"/>
</dbReference>
<dbReference type="InterPro" id="IPR019639">
    <property type="entry name" value="DUF2505"/>
</dbReference>
<keyword evidence="2" id="KW-1185">Reference proteome</keyword>
<reference evidence="1 2" key="2">
    <citation type="journal article" date="2011" name="Stand. Genomic Sci.">
        <title>Complete genome sequence of Tsukamurella paurometabola type strain (no. 33).</title>
        <authorList>
            <person name="Munk A.C."/>
            <person name="Lapidus A."/>
            <person name="Lucas S."/>
            <person name="Nolan M."/>
            <person name="Tice H."/>
            <person name="Cheng J.F."/>
            <person name="Del Rio T.G."/>
            <person name="Goodwin L."/>
            <person name="Pitluck S."/>
            <person name="Liolios K."/>
            <person name="Huntemann M."/>
            <person name="Ivanova N."/>
            <person name="Mavromatis K."/>
            <person name="Mikhailova N."/>
            <person name="Pati A."/>
            <person name="Chen A."/>
            <person name="Palaniappan K."/>
            <person name="Tapia R."/>
            <person name="Han C."/>
            <person name="Land M."/>
            <person name="Hauser L."/>
            <person name="Chang Y.J."/>
            <person name="Jeffries C.D."/>
            <person name="Brettin T."/>
            <person name="Yasawong M."/>
            <person name="Brambilla E.M."/>
            <person name="Rohde M."/>
            <person name="Sikorski J."/>
            <person name="Goker M."/>
            <person name="Detter J.C."/>
            <person name="Woyke T."/>
            <person name="Bristow J."/>
            <person name="Eisen J.A."/>
            <person name="Markowitz V."/>
            <person name="Hugenholtz P."/>
            <person name="Kyrpides N.C."/>
            <person name="Klenk H.P."/>
        </authorList>
    </citation>
    <scope>NUCLEOTIDE SEQUENCE [LARGE SCALE GENOMIC DNA]</scope>
    <source>
        <strain evidence="2">ATCC 8368 / DSM 20162 / CCUG 35730 / CIP 100753 / JCM 10117 / KCTC 9821 / NBRC 16120 / NCIMB 702349 / NCTC 13040</strain>
    </source>
</reference>
<evidence type="ECO:0008006" key="3">
    <source>
        <dbReference type="Google" id="ProtNLM"/>
    </source>
</evidence>